<gene>
    <name evidence="1" type="ORF">Vadar_008767</name>
</gene>
<keyword evidence="2" id="KW-1185">Reference proteome</keyword>
<sequence>MARKGGESIRQRSPQKVGDFDQPSSPKLHVLAVDDSHVDRKVIERLLRISSCRVTAVESGSRALQYLGLNGGEKKSSVGFDVNLILTDYSMPGMTGYELLKKIKESSHLREIPVVIMSSENILARIDRCLEEGAEEFLMKPLKLSDVNRLKDYITREQGAEKGGRGKRKRNLQDDYTPSSPLLSLPPP</sequence>
<organism evidence="1 2">
    <name type="scientific">Vaccinium darrowii</name>
    <dbReference type="NCBI Taxonomy" id="229202"/>
    <lineage>
        <taxon>Eukaryota</taxon>
        <taxon>Viridiplantae</taxon>
        <taxon>Streptophyta</taxon>
        <taxon>Embryophyta</taxon>
        <taxon>Tracheophyta</taxon>
        <taxon>Spermatophyta</taxon>
        <taxon>Magnoliopsida</taxon>
        <taxon>eudicotyledons</taxon>
        <taxon>Gunneridae</taxon>
        <taxon>Pentapetalae</taxon>
        <taxon>asterids</taxon>
        <taxon>Ericales</taxon>
        <taxon>Ericaceae</taxon>
        <taxon>Vaccinioideae</taxon>
        <taxon>Vaccinieae</taxon>
        <taxon>Vaccinium</taxon>
    </lineage>
</organism>
<comment type="caution">
    <text evidence="1">The sequence shown here is derived from an EMBL/GenBank/DDBJ whole genome shotgun (WGS) entry which is preliminary data.</text>
</comment>
<evidence type="ECO:0000313" key="1">
    <source>
        <dbReference type="EMBL" id="KAH7857072.1"/>
    </source>
</evidence>
<proteinExistence type="predicted"/>
<dbReference type="EMBL" id="CM037153">
    <property type="protein sequence ID" value="KAH7857072.1"/>
    <property type="molecule type" value="Genomic_DNA"/>
</dbReference>
<name>A0ACB7YTU0_9ERIC</name>
<evidence type="ECO:0000313" key="2">
    <source>
        <dbReference type="Proteomes" id="UP000828048"/>
    </source>
</evidence>
<protein>
    <submittedName>
        <fullName evidence="1">Uncharacterized protein</fullName>
    </submittedName>
</protein>
<accession>A0ACB7YTU0</accession>
<reference evidence="1 2" key="1">
    <citation type="journal article" date="2021" name="Hortic Res">
        <title>High-quality reference genome and annotation aids understanding of berry development for evergreen blueberry (Vaccinium darrowii).</title>
        <authorList>
            <person name="Yu J."/>
            <person name="Hulse-Kemp A.M."/>
            <person name="Babiker E."/>
            <person name="Staton M."/>
        </authorList>
    </citation>
    <scope>NUCLEOTIDE SEQUENCE [LARGE SCALE GENOMIC DNA]</scope>
    <source>
        <strain evidence="2">cv. NJ 8807/NJ 8810</strain>
        <tissue evidence="1">Young leaf</tissue>
    </source>
</reference>
<dbReference type="Proteomes" id="UP000828048">
    <property type="component" value="Chromosome 3"/>
</dbReference>